<name>U5BSF7_9BACT</name>
<dbReference type="AlphaFoldDB" id="U5BSF7"/>
<dbReference type="EMBL" id="AWXR01000012">
    <property type="protein sequence ID" value="ERM83535.1"/>
    <property type="molecule type" value="Genomic_DNA"/>
</dbReference>
<keyword evidence="2" id="KW-1185">Reference proteome</keyword>
<sequence>MPGYIVAELLFARFPPIVKAPLLESKVPLFEKSPPTKNVPVLTTELPLDMDKFLLFAVKLKNPALLKGAVILKLAF</sequence>
<organism evidence="1 2">
    <name type="scientific">Rhodonellum psychrophilum GCM71 = DSM 17998</name>
    <dbReference type="NCBI Taxonomy" id="1123057"/>
    <lineage>
        <taxon>Bacteria</taxon>
        <taxon>Pseudomonadati</taxon>
        <taxon>Bacteroidota</taxon>
        <taxon>Cytophagia</taxon>
        <taxon>Cytophagales</taxon>
        <taxon>Cytophagaceae</taxon>
        <taxon>Rhodonellum</taxon>
    </lineage>
</organism>
<reference evidence="1 2" key="1">
    <citation type="journal article" date="2013" name="Genome Announc.">
        <title>Draft Genome Sequence of the Psychrophilic and Alkaliphilic Rhodonellum psychrophilum Strain GCM71T.</title>
        <authorList>
            <person name="Hauptmann A.L."/>
            <person name="Glaring M.A."/>
            <person name="Hallin P.F."/>
            <person name="Prieme A."/>
            <person name="Stougaard P."/>
        </authorList>
    </citation>
    <scope>NUCLEOTIDE SEQUENCE [LARGE SCALE GENOMIC DNA]</scope>
    <source>
        <strain evidence="1 2">GCM71</strain>
    </source>
</reference>
<gene>
    <name evidence="1" type="ORF">P872_00225</name>
</gene>
<comment type="caution">
    <text evidence="1">The sequence shown here is derived from an EMBL/GenBank/DDBJ whole genome shotgun (WGS) entry which is preliminary data.</text>
</comment>
<evidence type="ECO:0000313" key="1">
    <source>
        <dbReference type="EMBL" id="ERM83535.1"/>
    </source>
</evidence>
<accession>U5BSF7</accession>
<dbReference type="Proteomes" id="UP000016843">
    <property type="component" value="Unassembled WGS sequence"/>
</dbReference>
<proteinExistence type="predicted"/>
<evidence type="ECO:0000313" key="2">
    <source>
        <dbReference type="Proteomes" id="UP000016843"/>
    </source>
</evidence>
<protein>
    <submittedName>
        <fullName evidence="1">Uncharacterized protein</fullName>
    </submittedName>
</protein>